<accession>A0A8H4PZP7</accession>
<keyword evidence="2" id="KW-1185">Reference proteome</keyword>
<comment type="caution">
    <text evidence="1">The sequence shown here is derived from an EMBL/GenBank/DDBJ whole genome shotgun (WGS) entry which is preliminary data.</text>
</comment>
<sequence length="269" mass="28971">MYATDAYGNKAHLFTYMDLLHTCPSRHGSWRKISVPHEPSHVTIVDGEPWQISLPGHRPDPGLLLLFSTGTLQALCVVANPLHPTRRPSQPYHLHLESHRMAKSPWEQLSRSCGLDDKDEELSLALTVSSAATLRLGAPCLKDGMARSIGSMYGTWEMGVDAWRTMCVPQGGTMPSGGTIAQGGTISIDMPPPVLPSWPARNDPSLLHPARDASGHESWCADPVPAPFPQPALPRPSPAGAVMLTKDTRCAPEAYQRNEAGRGVGLGPG</sequence>
<evidence type="ECO:0000313" key="2">
    <source>
        <dbReference type="Proteomes" id="UP000557566"/>
    </source>
</evidence>
<proteinExistence type="predicted"/>
<dbReference type="AlphaFoldDB" id="A0A8H4PZP7"/>
<organism evidence="1 2">
    <name type="scientific">Ophiocordyceps sinensis</name>
    <dbReference type="NCBI Taxonomy" id="72228"/>
    <lineage>
        <taxon>Eukaryota</taxon>
        <taxon>Fungi</taxon>
        <taxon>Dikarya</taxon>
        <taxon>Ascomycota</taxon>
        <taxon>Pezizomycotina</taxon>
        <taxon>Sordariomycetes</taxon>
        <taxon>Hypocreomycetidae</taxon>
        <taxon>Hypocreales</taxon>
        <taxon>Ophiocordycipitaceae</taxon>
        <taxon>Ophiocordyceps</taxon>
    </lineage>
</organism>
<name>A0A8H4PZP7_9HYPO</name>
<dbReference type="Proteomes" id="UP000557566">
    <property type="component" value="Unassembled WGS sequence"/>
</dbReference>
<evidence type="ECO:0000313" key="1">
    <source>
        <dbReference type="EMBL" id="KAF4513412.1"/>
    </source>
</evidence>
<dbReference type="EMBL" id="JAAVMX010000001">
    <property type="protein sequence ID" value="KAF4513412.1"/>
    <property type="molecule type" value="Genomic_DNA"/>
</dbReference>
<protein>
    <submittedName>
        <fullName evidence="1">Uncharacterized protein</fullName>
    </submittedName>
</protein>
<gene>
    <name evidence="1" type="ORF">G6O67_000685</name>
</gene>
<reference evidence="1 2" key="1">
    <citation type="journal article" date="2020" name="Genome Biol. Evol.">
        <title>A new high-quality draft genome assembly of the Chinese cordyceps Ophiocordyceps sinensis.</title>
        <authorList>
            <person name="Shu R."/>
            <person name="Zhang J."/>
            <person name="Meng Q."/>
            <person name="Zhang H."/>
            <person name="Zhou G."/>
            <person name="Li M."/>
            <person name="Wu P."/>
            <person name="Zhao Y."/>
            <person name="Chen C."/>
            <person name="Qin Q."/>
        </authorList>
    </citation>
    <scope>NUCLEOTIDE SEQUENCE [LARGE SCALE GENOMIC DNA]</scope>
    <source>
        <strain evidence="1 2">IOZ07</strain>
    </source>
</reference>